<evidence type="ECO:0000256" key="6">
    <source>
        <dbReference type="ARBA" id="ARBA00022777"/>
    </source>
</evidence>
<keyword evidence="6" id="KW-0418">Kinase</keyword>
<keyword evidence="12" id="KW-1185">Reference proteome</keyword>
<dbReference type="EMBL" id="HG739106">
    <property type="protein sequence ID" value="CDP06530.1"/>
    <property type="molecule type" value="Genomic_DNA"/>
</dbReference>
<evidence type="ECO:0000256" key="3">
    <source>
        <dbReference type="ARBA" id="ARBA00022528"/>
    </source>
</evidence>
<dbReference type="FunCoup" id="A0A068UD88">
    <property type="interactions" value="415"/>
</dbReference>
<dbReference type="InterPro" id="IPR050306">
    <property type="entry name" value="PfkB_Carbo_kinase"/>
</dbReference>
<dbReference type="Pfam" id="PF00294">
    <property type="entry name" value="PfkB"/>
    <property type="match status" value="1"/>
</dbReference>
<evidence type="ECO:0000256" key="4">
    <source>
        <dbReference type="ARBA" id="ARBA00022640"/>
    </source>
</evidence>
<evidence type="ECO:0000313" key="11">
    <source>
        <dbReference type="EMBL" id="CDP06530.1"/>
    </source>
</evidence>
<keyword evidence="4" id="KW-0934">Plastid</keyword>
<dbReference type="OMA" id="LRIHYYS"/>
<evidence type="ECO:0000256" key="5">
    <source>
        <dbReference type="ARBA" id="ARBA00022679"/>
    </source>
</evidence>
<dbReference type="SUPFAM" id="SSF53613">
    <property type="entry name" value="Ribokinase-like"/>
    <property type="match status" value="1"/>
</dbReference>
<dbReference type="InterPro" id="IPR002173">
    <property type="entry name" value="Carboh/pur_kinase_PfkB_CS"/>
</dbReference>
<feature type="domain" description="Carbohydrate kinase PfkB" evidence="10">
    <location>
        <begin position="166"/>
        <end position="474"/>
    </location>
</feature>
<dbReference type="GO" id="GO:0042644">
    <property type="term" value="C:chloroplast nucleoid"/>
    <property type="evidence" value="ECO:0007669"/>
    <property type="project" value="EnsemblPlants"/>
</dbReference>
<feature type="region of interest" description="Disordered" evidence="9">
    <location>
        <begin position="49"/>
        <end position="115"/>
    </location>
</feature>
<accession>A0A068UD88</accession>
<evidence type="ECO:0000313" key="12">
    <source>
        <dbReference type="Proteomes" id="UP000295252"/>
    </source>
</evidence>
<feature type="compositionally biased region" description="Polar residues" evidence="9">
    <location>
        <begin position="100"/>
        <end position="109"/>
    </location>
</feature>
<dbReference type="InParanoid" id="A0A068UD88"/>
<dbReference type="Gene3D" id="3.40.1190.20">
    <property type="match status" value="1"/>
</dbReference>
<evidence type="ECO:0000256" key="2">
    <source>
        <dbReference type="ARBA" id="ARBA00010688"/>
    </source>
</evidence>
<feature type="compositionally biased region" description="Basic residues" evidence="9">
    <location>
        <begin position="69"/>
        <end position="78"/>
    </location>
</feature>
<comment type="similarity">
    <text evidence="2">Belongs to the carbohydrate kinase PfkB family.</text>
</comment>
<dbReference type="CDD" id="cd01167">
    <property type="entry name" value="bac_FRK"/>
    <property type="match status" value="1"/>
</dbReference>
<comment type="function">
    <text evidence="8">Required for proper chloroplast development, most likely through regulating plastid-encoded polymerase (PEP) dependent chloroplast transcription. Acts as a component of the transcriptionally active plastid chromosome that is required for plastid gene expression.</text>
</comment>
<evidence type="ECO:0000256" key="1">
    <source>
        <dbReference type="ARBA" id="ARBA00004229"/>
    </source>
</evidence>
<evidence type="ECO:0000256" key="9">
    <source>
        <dbReference type="SAM" id="MobiDB-lite"/>
    </source>
</evidence>
<dbReference type="InterPro" id="IPR011611">
    <property type="entry name" value="PfkB_dom"/>
</dbReference>
<dbReference type="AlphaFoldDB" id="A0A068UD88"/>
<dbReference type="GO" id="GO:0042793">
    <property type="term" value="P:plastid transcription"/>
    <property type="evidence" value="ECO:0007669"/>
    <property type="project" value="EnsemblPlants"/>
</dbReference>
<dbReference type="PhylomeDB" id="A0A068UD88"/>
<dbReference type="STRING" id="49390.A0A068UD88"/>
<proteinExistence type="inferred from homology"/>
<organism evidence="11 12">
    <name type="scientific">Coffea canephora</name>
    <name type="common">Robusta coffee</name>
    <dbReference type="NCBI Taxonomy" id="49390"/>
    <lineage>
        <taxon>Eukaryota</taxon>
        <taxon>Viridiplantae</taxon>
        <taxon>Streptophyta</taxon>
        <taxon>Embryophyta</taxon>
        <taxon>Tracheophyta</taxon>
        <taxon>Spermatophyta</taxon>
        <taxon>Magnoliopsida</taxon>
        <taxon>eudicotyledons</taxon>
        <taxon>Gunneridae</taxon>
        <taxon>Pentapetalae</taxon>
        <taxon>asterids</taxon>
        <taxon>lamiids</taxon>
        <taxon>Gentianales</taxon>
        <taxon>Rubiaceae</taxon>
        <taxon>Ixoroideae</taxon>
        <taxon>Gardenieae complex</taxon>
        <taxon>Bertiereae - Coffeeae clade</taxon>
        <taxon>Coffeeae</taxon>
        <taxon>Coffea</taxon>
    </lineage>
</organism>
<evidence type="ECO:0000259" key="10">
    <source>
        <dbReference type="Pfam" id="PF00294"/>
    </source>
</evidence>
<protein>
    <recommendedName>
        <fullName evidence="10">Carbohydrate kinase PfkB domain-containing protein</fullName>
    </recommendedName>
</protein>
<keyword evidence="5" id="KW-0808">Transferase</keyword>
<reference evidence="12" key="1">
    <citation type="journal article" date="2014" name="Science">
        <title>The coffee genome provides insight into the convergent evolution of caffeine biosynthesis.</title>
        <authorList>
            <person name="Denoeud F."/>
            <person name="Carretero-Paulet L."/>
            <person name="Dereeper A."/>
            <person name="Droc G."/>
            <person name="Guyot R."/>
            <person name="Pietrella M."/>
            <person name="Zheng C."/>
            <person name="Alberti A."/>
            <person name="Anthony F."/>
            <person name="Aprea G."/>
            <person name="Aury J.M."/>
            <person name="Bento P."/>
            <person name="Bernard M."/>
            <person name="Bocs S."/>
            <person name="Campa C."/>
            <person name="Cenci A."/>
            <person name="Combes M.C."/>
            <person name="Crouzillat D."/>
            <person name="Da Silva C."/>
            <person name="Daddiego L."/>
            <person name="De Bellis F."/>
            <person name="Dussert S."/>
            <person name="Garsmeur O."/>
            <person name="Gayraud T."/>
            <person name="Guignon V."/>
            <person name="Jahn K."/>
            <person name="Jamilloux V."/>
            <person name="Joet T."/>
            <person name="Labadie K."/>
            <person name="Lan T."/>
            <person name="Leclercq J."/>
            <person name="Lepelley M."/>
            <person name="Leroy T."/>
            <person name="Li L.T."/>
            <person name="Librado P."/>
            <person name="Lopez L."/>
            <person name="Munoz A."/>
            <person name="Noel B."/>
            <person name="Pallavicini A."/>
            <person name="Perrotta G."/>
            <person name="Poncet V."/>
            <person name="Pot D."/>
            <person name="Priyono X."/>
            <person name="Rigoreau M."/>
            <person name="Rouard M."/>
            <person name="Rozas J."/>
            <person name="Tranchant-Dubreuil C."/>
            <person name="VanBuren R."/>
            <person name="Zhang Q."/>
            <person name="Andrade A.C."/>
            <person name="Argout X."/>
            <person name="Bertrand B."/>
            <person name="de Kochko A."/>
            <person name="Graziosi G."/>
            <person name="Henry R.J."/>
            <person name="Jayarama X."/>
            <person name="Ming R."/>
            <person name="Nagai C."/>
            <person name="Rounsley S."/>
            <person name="Sankoff D."/>
            <person name="Giuliano G."/>
            <person name="Albert V.A."/>
            <person name="Wincker P."/>
            <person name="Lashermes P."/>
        </authorList>
    </citation>
    <scope>NUCLEOTIDE SEQUENCE [LARGE SCALE GENOMIC DNA]</scope>
    <source>
        <strain evidence="12">cv. DH200-94</strain>
    </source>
</reference>
<dbReference type="GO" id="GO:0009658">
    <property type="term" value="P:chloroplast organization"/>
    <property type="evidence" value="ECO:0007669"/>
    <property type="project" value="EnsemblPlants"/>
</dbReference>
<dbReference type="Proteomes" id="UP000295252">
    <property type="component" value="Chromosome VIII"/>
</dbReference>
<gene>
    <name evidence="11" type="ORF">GSCOC_T00023415001</name>
</gene>
<dbReference type="OrthoDB" id="415590at2759"/>
<keyword evidence="7" id="KW-0809">Transit peptide</keyword>
<name>A0A068UD88_COFCA</name>
<dbReference type="PROSITE" id="PS00583">
    <property type="entry name" value="PFKB_KINASES_1"/>
    <property type="match status" value="1"/>
</dbReference>
<sequence>MFFRTMATLPFRTPSFLPNSHSFASNSLAHFQISTIWLVPIPEARTFHKLLPPKSSSDDDPTTAEPPKPSRRGRKKARSTTTTSSSATSTTKRPRGPRKSQPQNTQNDVPVTDKQEELDYYDDGIDFPYEYPPLICCFGAAQKEFVPTIRVAPEQMHPDIYSQWKMLQWNPPEFVRSPGGPPSNVAVSHVRLGGRAAFMGKVGDDEFGREMVLLMNTEKVQTRAVKFDSNVRTACAYMKIKHDNDGKMRMEKVKESAEDSLLSSELNLAVLKEARMFHFNSEVLTCPSMHSALFRAISWSKKFGALVFFDPNFPLPLWESRDMTREVLKKAWEQADIIEVSKQELEFLLDEEHYERRRNYTPQYYAENFEQTSKLRDYYHYTREEISPLWHDGLKFLFVTDGTLRIHYYAPSFDGVVVGTEDVLITPFTCDRTGSGDAVVAAIMRKLTTVSEMFENQDILERQLRFAIAAGIISQWTIGAVRGFPTESATQNLKEQVYAPSMW</sequence>
<feature type="compositionally biased region" description="Low complexity" evidence="9">
    <location>
        <begin position="79"/>
        <end position="91"/>
    </location>
</feature>
<dbReference type="InterPro" id="IPR029056">
    <property type="entry name" value="Ribokinase-like"/>
</dbReference>
<evidence type="ECO:0000256" key="7">
    <source>
        <dbReference type="ARBA" id="ARBA00022946"/>
    </source>
</evidence>
<dbReference type="FunFam" id="3.40.1190.20:FF:000021">
    <property type="entry name" value="Fructokinase-like 2, chloroplastic"/>
    <property type="match status" value="1"/>
</dbReference>
<dbReference type="PANTHER" id="PTHR43085:SF10">
    <property type="entry name" value="FRUCTOKINASE-LIKE 1, CHLOROPLASTIC"/>
    <property type="match status" value="1"/>
</dbReference>
<dbReference type="Gramene" id="CDP06530">
    <property type="protein sequence ID" value="CDP06530"/>
    <property type="gene ID" value="GSCOC_T00023415001"/>
</dbReference>
<comment type="subcellular location">
    <subcellularLocation>
        <location evidence="1">Plastid</location>
        <location evidence="1">Chloroplast</location>
    </subcellularLocation>
</comment>
<keyword evidence="3" id="KW-0150">Chloroplast</keyword>
<evidence type="ECO:0000256" key="8">
    <source>
        <dbReference type="ARBA" id="ARBA00058434"/>
    </source>
</evidence>
<dbReference type="GO" id="GO:0016301">
    <property type="term" value="F:kinase activity"/>
    <property type="evidence" value="ECO:0007669"/>
    <property type="project" value="UniProtKB-KW"/>
</dbReference>
<dbReference type="PANTHER" id="PTHR43085">
    <property type="entry name" value="HEXOKINASE FAMILY MEMBER"/>
    <property type="match status" value="1"/>
</dbReference>